<dbReference type="AlphaFoldDB" id="A0A3P7LFD9"/>
<name>A0A3P7LFD9_DIBLA</name>
<evidence type="ECO:0000313" key="7">
    <source>
        <dbReference type="Proteomes" id="UP000281553"/>
    </source>
</evidence>
<dbReference type="InterPro" id="IPR038763">
    <property type="entry name" value="DHH_sf"/>
</dbReference>
<keyword evidence="2" id="KW-0479">Metal-binding</keyword>
<keyword evidence="3" id="KW-0378">Hydrolase</keyword>
<dbReference type="Proteomes" id="UP000281553">
    <property type="component" value="Unassembled WGS sequence"/>
</dbReference>
<proteinExistence type="predicted"/>
<gene>
    <name evidence="6" type="ORF">DILT_LOCUS11415</name>
</gene>
<evidence type="ECO:0000256" key="4">
    <source>
        <dbReference type="ARBA" id="ARBA00023211"/>
    </source>
</evidence>
<evidence type="ECO:0000313" key="6">
    <source>
        <dbReference type="EMBL" id="VDN15584.1"/>
    </source>
</evidence>
<comment type="cofactor">
    <cofactor evidence="1">
        <name>Mn(2+)</name>
        <dbReference type="ChEBI" id="CHEBI:29035"/>
    </cofactor>
</comment>
<dbReference type="OrthoDB" id="19923at2759"/>
<dbReference type="InterPro" id="IPR001667">
    <property type="entry name" value="DDH_dom"/>
</dbReference>
<reference evidence="6 7" key="1">
    <citation type="submission" date="2018-11" db="EMBL/GenBank/DDBJ databases">
        <authorList>
            <consortium name="Pathogen Informatics"/>
        </authorList>
    </citation>
    <scope>NUCLEOTIDE SEQUENCE [LARGE SCALE GENOMIC DNA]</scope>
</reference>
<evidence type="ECO:0000259" key="5">
    <source>
        <dbReference type="Pfam" id="PF01368"/>
    </source>
</evidence>
<dbReference type="Pfam" id="PF01368">
    <property type="entry name" value="DHH"/>
    <property type="match status" value="1"/>
</dbReference>
<feature type="non-terminal residue" evidence="6">
    <location>
        <position position="182"/>
    </location>
</feature>
<feature type="domain" description="DDH" evidence="5">
    <location>
        <begin position="22"/>
        <end position="181"/>
    </location>
</feature>
<accession>A0A3P7LFD9</accession>
<dbReference type="SUPFAM" id="SSF64182">
    <property type="entry name" value="DHH phosphoesterases"/>
    <property type="match status" value="1"/>
</dbReference>
<keyword evidence="4" id="KW-0464">Manganese</keyword>
<evidence type="ECO:0000256" key="2">
    <source>
        <dbReference type="ARBA" id="ARBA00022723"/>
    </source>
</evidence>
<dbReference type="PANTHER" id="PTHR12112">
    <property type="entry name" value="BNIP - RELATED"/>
    <property type="match status" value="1"/>
</dbReference>
<sequence length="182" mass="20775">MLASFLRKVFDNLEAFSAKKYVIVTGNEACDLDSIACATAFAYLKHQEAKNENTCYIPVCNIPLEDMPLRTEATHWLNACRITPKSLFYHGNVEKLLEETAKKNVDLVLVDHHEQASTTIFKDLQITDIIDHHPLSPDYVRPQTCNFFRVERVGSCASIVTDELTKRLSRDQIPIELCQLLY</sequence>
<dbReference type="Gene3D" id="3.90.1640.10">
    <property type="entry name" value="inorganic pyrophosphatase (n-terminal core)"/>
    <property type="match status" value="1"/>
</dbReference>
<dbReference type="PANTHER" id="PTHR12112:SF22">
    <property type="entry name" value="MANGANESE-DEPENDENT INORGANIC PYROPHOSPHATASE-RELATED"/>
    <property type="match status" value="1"/>
</dbReference>
<dbReference type="GO" id="GO:0005737">
    <property type="term" value="C:cytoplasm"/>
    <property type="evidence" value="ECO:0007669"/>
    <property type="project" value="TreeGrafter"/>
</dbReference>
<keyword evidence="7" id="KW-1185">Reference proteome</keyword>
<evidence type="ECO:0000256" key="3">
    <source>
        <dbReference type="ARBA" id="ARBA00022801"/>
    </source>
</evidence>
<protein>
    <recommendedName>
        <fullName evidence="5">DDH domain-containing protein</fullName>
    </recommendedName>
</protein>
<dbReference type="EMBL" id="UYRU01062985">
    <property type="protein sequence ID" value="VDN15584.1"/>
    <property type="molecule type" value="Genomic_DNA"/>
</dbReference>
<organism evidence="6 7">
    <name type="scientific">Dibothriocephalus latus</name>
    <name type="common">Fish tapeworm</name>
    <name type="synonym">Diphyllobothrium latum</name>
    <dbReference type="NCBI Taxonomy" id="60516"/>
    <lineage>
        <taxon>Eukaryota</taxon>
        <taxon>Metazoa</taxon>
        <taxon>Spiralia</taxon>
        <taxon>Lophotrochozoa</taxon>
        <taxon>Platyhelminthes</taxon>
        <taxon>Cestoda</taxon>
        <taxon>Eucestoda</taxon>
        <taxon>Diphyllobothriidea</taxon>
        <taxon>Diphyllobothriidae</taxon>
        <taxon>Dibothriocephalus</taxon>
    </lineage>
</organism>
<evidence type="ECO:0000256" key="1">
    <source>
        <dbReference type="ARBA" id="ARBA00001936"/>
    </source>
</evidence>